<evidence type="ECO:0000256" key="2">
    <source>
        <dbReference type="ARBA" id="ARBA00023056"/>
    </source>
</evidence>
<dbReference type="NCBIfam" id="TIGR02092">
    <property type="entry name" value="glgD"/>
    <property type="match status" value="1"/>
</dbReference>
<dbReference type="InterPro" id="IPR029044">
    <property type="entry name" value="Nucleotide-diphossugar_trans"/>
</dbReference>
<reference evidence="6" key="1">
    <citation type="submission" date="2023-07" db="EMBL/GenBank/DDBJ databases">
        <authorList>
            <person name="Colorado M.A."/>
            <person name="Villamil L.M."/>
            <person name="Melo J.F."/>
            <person name="Rodriguez J.A."/>
            <person name="Ruiz R.Y."/>
        </authorList>
    </citation>
    <scope>NUCLEOTIDE SEQUENCE [LARGE SCALE GENOMIC DNA]</scope>
    <source>
        <strain evidence="6">C33</strain>
    </source>
</reference>
<dbReference type="InterPro" id="IPR011831">
    <property type="entry name" value="ADP-Glc_PPase"/>
</dbReference>
<dbReference type="EMBL" id="JAVIKH010000005">
    <property type="protein sequence ID" value="MDX8335860.1"/>
    <property type="molecule type" value="Genomic_DNA"/>
</dbReference>
<evidence type="ECO:0000259" key="3">
    <source>
        <dbReference type="Pfam" id="PF00483"/>
    </source>
</evidence>
<dbReference type="Gene3D" id="3.90.550.10">
    <property type="entry name" value="Spore Coat Polysaccharide Biosynthesis Protein SpsA, Chain A"/>
    <property type="match status" value="1"/>
</dbReference>
<dbReference type="SUPFAM" id="SSF51161">
    <property type="entry name" value="Trimeric LpxA-like enzymes"/>
    <property type="match status" value="1"/>
</dbReference>
<dbReference type="PANTHER" id="PTHR43523:SF6">
    <property type="entry name" value="GLYCOGEN BIOSYNTHESIS PROTEIN GLGD"/>
    <property type="match status" value="1"/>
</dbReference>
<dbReference type="InterPro" id="IPR056818">
    <property type="entry name" value="GlmU/GlgC-like_hexapep"/>
</dbReference>
<protein>
    <submittedName>
        <fullName evidence="5">Glucose-1-phosphate adenylyltransferase subunit GlgD</fullName>
        <ecNumber evidence="5">2.7.7.27</ecNumber>
    </submittedName>
</protein>
<dbReference type="InterPro" id="IPR011004">
    <property type="entry name" value="Trimer_LpxA-like_sf"/>
</dbReference>
<keyword evidence="6" id="KW-1185">Reference proteome</keyword>
<dbReference type="GO" id="GO:0008878">
    <property type="term" value="F:glucose-1-phosphate adenylyltransferase activity"/>
    <property type="evidence" value="ECO:0007669"/>
    <property type="project" value="UniProtKB-EC"/>
</dbReference>
<keyword evidence="5" id="KW-0808">Transferase</keyword>
<evidence type="ECO:0000313" key="5">
    <source>
        <dbReference type="EMBL" id="MDX8335860.1"/>
    </source>
</evidence>
<dbReference type="Pfam" id="PF24894">
    <property type="entry name" value="Hexapep_GlmU"/>
    <property type="match status" value="1"/>
</dbReference>
<accession>A0ABU4WBW5</accession>
<proteinExistence type="inferred from homology"/>
<evidence type="ECO:0000256" key="1">
    <source>
        <dbReference type="ARBA" id="ARBA00010443"/>
    </source>
</evidence>
<keyword evidence="2" id="KW-0320">Glycogen biosynthesis</keyword>
<dbReference type="EC" id="2.7.7.27" evidence="5"/>
<keyword evidence="5" id="KW-0548">Nucleotidyltransferase</keyword>
<gene>
    <name evidence="5" type="primary">glgD</name>
    <name evidence="5" type="ORF">RFV38_05020</name>
</gene>
<dbReference type="Pfam" id="PF00483">
    <property type="entry name" value="NTP_transferase"/>
    <property type="match status" value="1"/>
</dbReference>
<organism evidence="5 6">
    <name type="scientific">Candidatus Cetobacterium colombiensis</name>
    <dbReference type="NCBI Taxonomy" id="3073100"/>
    <lineage>
        <taxon>Bacteria</taxon>
        <taxon>Fusobacteriati</taxon>
        <taxon>Fusobacteriota</taxon>
        <taxon>Fusobacteriia</taxon>
        <taxon>Fusobacteriales</taxon>
        <taxon>Fusobacteriaceae</taxon>
        <taxon>Cetobacterium</taxon>
    </lineage>
</organism>
<evidence type="ECO:0000259" key="4">
    <source>
        <dbReference type="Pfam" id="PF24894"/>
    </source>
</evidence>
<name>A0ABU4WBW5_9FUSO</name>
<dbReference type="InterPro" id="IPR005835">
    <property type="entry name" value="NTP_transferase_dom"/>
</dbReference>
<dbReference type="SUPFAM" id="SSF53448">
    <property type="entry name" value="Nucleotide-diphospho-sugar transferases"/>
    <property type="match status" value="1"/>
</dbReference>
<dbReference type="PANTHER" id="PTHR43523">
    <property type="entry name" value="GLUCOSE-1-PHOSPHATE ADENYLYLTRANSFERASE-RELATED"/>
    <property type="match status" value="1"/>
</dbReference>
<dbReference type="Proteomes" id="UP001279681">
    <property type="component" value="Unassembled WGS sequence"/>
</dbReference>
<dbReference type="InterPro" id="IPR011832">
    <property type="entry name" value="GlgDAde_trans"/>
</dbReference>
<evidence type="ECO:0000313" key="6">
    <source>
        <dbReference type="Proteomes" id="UP001279681"/>
    </source>
</evidence>
<dbReference type="RefSeq" id="WP_320313266.1">
    <property type="nucleotide sequence ID" value="NZ_JAVIKH010000005.1"/>
</dbReference>
<dbReference type="CDD" id="cd04651">
    <property type="entry name" value="LbH_G1P_AT_C"/>
    <property type="match status" value="1"/>
</dbReference>
<comment type="similarity">
    <text evidence="1">Belongs to the bacterial/plant glucose-1-phosphate adenylyltransferase family.</text>
</comment>
<comment type="caution">
    <text evidence="5">The sequence shown here is derived from an EMBL/GenBank/DDBJ whole genome shotgun (WGS) entry which is preliminary data.</text>
</comment>
<dbReference type="Gene3D" id="2.160.10.10">
    <property type="entry name" value="Hexapeptide repeat proteins"/>
    <property type="match status" value="1"/>
</dbReference>
<feature type="domain" description="Nucleotidyl transferase" evidence="3">
    <location>
        <begin position="18"/>
        <end position="151"/>
    </location>
</feature>
<feature type="domain" description="Glucose-1-phosphate adenylyltransferase/Bifunctional protein GlmU-like C-terminal hexapeptide" evidence="4">
    <location>
        <begin position="281"/>
        <end position="344"/>
    </location>
</feature>
<sequence length="363" mass="41289">MLANYTGIITSFESRELLKNLTAHRGIATVPIAGKYRAIDFPLSYMINAGVKNIHVLSSKNCRSLRNHLEVSKSWGLNRKNGGLTIHSGDGTTDTELLIENFQDLLKVKNEMVVIAPTYMIANVDLEKAIQFHELSESDVTVIYKNIPNPSEHFLGCDILEFNEKNHLTRACANFLPKKNQNISLEIFLIKKSLLMSLIMSRPNNELSLKDIIYRSKNNLKIEGFEHKEYLSCLNSLSNYFRTNMDLINSNILKEIFFNEDRPIFSKIKDSIPTHYLSEEVVKNSIISNECFIEGTVINSILSRYVNIEKGATVENCIILQNCTIKSGTTLKNVIVDKNMILENTELEGNPSYPLVIQKKYNF</sequence>